<sequence length="84" mass="9279">MSKEELSSHAKTGWTKYLEAENQVPDVQEGLFANCVTAPTELAQALSSSLEGLFFLFLPKELWIDIAVESSGTKSSIELFVQIK</sequence>
<evidence type="ECO:0000313" key="2">
    <source>
        <dbReference type="Proteomes" id="UP000028582"/>
    </source>
</evidence>
<dbReference type="Proteomes" id="UP000028582">
    <property type="component" value="Unassembled WGS sequence"/>
</dbReference>
<dbReference type="EMBL" id="ANJA01005016">
    <property type="protein sequence ID" value="ETO58607.1"/>
    <property type="molecule type" value="Genomic_DNA"/>
</dbReference>
<dbReference type="AlphaFoldDB" id="A0A080YW46"/>
<evidence type="ECO:0000313" key="1">
    <source>
        <dbReference type="EMBL" id="ETO58607.1"/>
    </source>
</evidence>
<gene>
    <name evidence="1" type="ORF">F444_23015</name>
</gene>
<accession>A0A080YW46</accession>
<name>A0A080YW46_PHYNI</name>
<protein>
    <submittedName>
        <fullName evidence="1">Uncharacterized protein</fullName>
    </submittedName>
</protein>
<proteinExistence type="predicted"/>
<organism evidence="1 2">
    <name type="scientific">Phytophthora nicotianae P1976</name>
    <dbReference type="NCBI Taxonomy" id="1317066"/>
    <lineage>
        <taxon>Eukaryota</taxon>
        <taxon>Sar</taxon>
        <taxon>Stramenopiles</taxon>
        <taxon>Oomycota</taxon>
        <taxon>Peronosporomycetes</taxon>
        <taxon>Peronosporales</taxon>
        <taxon>Peronosporaceae</taxon>
        <taxon>Phytophthora</taxon>
    </lineage>
</organism>
<reference evidence="1 2" key="1">
    <citation type="submission" date="2013-11" db="EMBL/GenBank/DDBJ databases">
        <title>The Genome Sequence of Phytophthora parasitica P1976.</title>
        <authorList>
            <consortium name="The Broad Institute Genomics Platform"/>
            <person name="Russ C."/>
            <person name="Tyler B."/>
            <person name="Panabieres F."/>
            <person name="Shan W."/>
            <person name="Tripathy S."/>
            <person name="Grunwald N."/>
            <person name="Machado M."/>
            <person name="Johnson C.S."/>
            <person name="Walker B."/>
            <person name="Young S."/>
            <person name="Zeng Q."/>
            <person name="Gargeya S."/>
            <person name="Fitzgerald M."/>
            <person name="Haas B."/>
            <person name="Abouelleil A."/>
            <person name="Allen A.W."/>
            <person name="Alvarado L."/>
            <person name="Arachchi H.M."/>
            <person name="Berlin A.M."/>
            <person name="Chapman S.B."/>
            <person name="Gainer-Dewar J."/>
            <person name="Goldberg J."/>
            <person name="Griggs A."/>
            <person name="Gujja S."/>
            <person name="Hansen M."/>
            <person name="Howarth C."/>
            <person name="Imamovic A."/>
            <person name="Ireland A."/>
            <person name="Larimer J."/>
            <person name="McCowan C."/>
            <person name="Murphy C."/>
            <person name="Pearson M."/>
            <person name="Poon T.W."/>
            <person name="Priest M."/>
            <person name="Roberts A."/>
            <person name="Saif S."/>
            <person name="Shea T."/>
            <person name="Sisk P."/>
            <person name="Sykes S."/>
            <person name="Wortman J."/>
            <person name="Nusbaum C."/>
            <person name="Birren B."/>
        </authorList>
    </citation>
    <scope>NUCLEOTIDE SEQUENCE [LARGE SCALE GENOMIC DNA]</scope>
    <source>
        <strain evidence="1 2">P1976</strain>
    </source>
</reference>
<comment type="caution">
    <text evidence="1">The sequence shown here is derived from an EMBL/GenBank/DDBJ whole genome shotgun (WGS) entry which is preliminary data.</text>
</comment>